<feature type="region of interest" description="Disordered" evidence="1">
    <location>
        <begin position="131"/>
        <end position="158"/>
    </location>
</feature>
<name>A0ABP0N6H9_9DINO</name>
<organism evidence="3 4">
    <name type="scientific">Durusdinium trenchii</name>
    <dbReference type="NCBI Taxonomy" id="1381693"/>
    <lineage>
        <taxon>Eukaryota</taxon>
        <taxon>Sar</taxon>
        <taxon>Alveolata</taxon>
        <taxon>Dinophyceae</taxon>
        <taxon>Suessiales</taxon>
        <taxon>Symbiodiniaceae</taxon>
        <taxon>Durusdinium</taxon>
    </lineage>
</organism>
<evidence type="ECO:0000256" key="1">
    <source>
        <dbReference type="SAM" id="MobiDB-lite"/>
    </source>
</evidence>
<reference evidence="3 4" key="1">
    <citation type="submission" date="2024-02" db="EMBL/GenBank/DDBJ databases">
        <authorList>
            <person name="Chen Y."/>
            <person name="Shah S."/>
            <person name="Dougan E. K."/>
            <person name="Thang M."/>
            <person name="Chan C."/>
        </authorList>
    </citation>
    <scope>NUCLEOTIDE SEQUENCE [LARGE SCALE GENOMIC DNA]</scope>
</reference>
<feature type="compositionally biased region" description="Low complexity" evidence="1">
    <location>
        <begin position="138"/>
        <end position="158"/>
    </location>
</feature>
<keyword evidence="3" id="KW-0418">Kinase</keyword>
<keyword evidence="2" id="KW-0732">Signal</keyword>
<accession>A0ABP0N6H9</accession>
<gene>
    <name evidence="3" type="ORF">SCF082_LOCUS31473</name>
</gene>
<sequence>MSAMARAALALLLGSSLASAAVHSGFLYDKLCVDRGVGIDGVDTRTEPQRHTVHCLLVSICRNSGYGLLTKPSGQSQYSMEVLLSERGNADVITWLGTQEYWGTNVKVEISGPYDSQGRLHVETITRDGSVWNGSGAGSDTTAETSTSAASTTLAAGTPDTSTSAALATSAAGCARVLLAFTLIFFLSL</sequence>
<evidence type="ECO:0000256" key="2">
    <source>
        <dbReference type="SAM" id="SignalP"/>
    </source>
</evidence>
<keyword evidence="4" id="KW-1185">Reference proteome</keyword>
<comment type="caution">
    <text evidence="3">The sequence shown here is derived from an EMBL/GenBank/DDBJ whole genome shotgun (WGS) entry which is preliminary data.</text>
</comment>
<protein>
    <submittedName>
        <fullName evidence="3">Calcium-dependent protein kinase 8</fullName>
    </submittedName>
</protein>
<dbReference type="GO" id="GO:0016301">
    <property type="term" value="F:kinase activity"/>
    <property type="evidence" value="ECO:0007669"/>
    <property type="project" value="UniProtKB-KW"/>
</dbReference>
<evidence type="ECO:0000313" key="3">
    <source>
        <dbReference type="EMBL" id="CAK9059395.1"/>
    </source>
</evidence>
<dbReference type="EMBL" id="CAXAMM010026668">
    <property type="protein sequence ID" value="CAK9059395.1"/>
    <property type="molecule type" value="Genomic_DNA"/>
</dbReference>
<feature type="chain" id="PRO_5047318272" evidence="2">
    <location>
        <begin position="21"/>
        <end position="189"/>
    </location>
</feature>
<feature type="signal peptide" evidence="2">
    <location>
        <begin position="1"/>
        <end position="20"/>
    </location>
</feature>
<evidence type="ECO:0000313" key="4">
    <source>
        <dbReference type="Proteomes" id="UP001642464"/>
    </source>
</evidence>
<proteinExistence type="predicted"/>
<keyword evidence="3" id="KW-0808">Transferase</keyword>
<dbReference type="Proteomes" id="UP001642464">
    <property type="component" value="Unassembled WGS sequence"/>
</dbReference>